<reference evidence="3" key="1">
    <citation type="journal article" date="2022" name="G3 (Bethesda)">
        <title>High quality genome of the basidiomycete yeast Dioszegia hungarica PDD-24b-2 isolated from cloud water.</title>
        <authorList>
            <person name="Jarrige D."/>
            <person name="Haridas S."/>
            <person name="Bleykasten-Grosshans C."/>
            <person name="Joly M."/>
            <person name="Nadalig T."/>
            <person name="Sancelme M."/>
            <person name="Vuilleumier S."/>
            <person name="Grigoriev I.V."/>
            <person name="Amato P."/>
            <person name="Bringel F."/>
        </authorList>
    </citation>
    <scope>NUCLEOTIDE SEQUENCE</scope>
    <source>
        <strain evidence="3">PDD-24b-2</strain>
    </source>
</reference>
<gene>
    <name evidence="3" type="ORF">MKK02DRAFT_41899</name>
</gene>
<protein>
    <recommendedName>
        <fullName evidence="2">BRCT domain-containing protein</fullName>
    </recommendedName>
</protein>
<dbReference type="InterPro" id="IPR001357">
    <property type="entry name" value="BRCT_dom"/>
</dbReference>
<dbReference type="EMBL" id="JAKWFO010000002">
    <property type="protein sequence ID" value="KAI9638872.1"/>
    <property type="molecule type" value="Genomic_DNA"/>
</dbReference>
<feature type="region of interest" description="Disordered" evidence="1">
    <location>
        <begin position="225"/>
        <end position="348"/>
    </location>
</feature>
<dbReference type="Proteomes" id="UP001164286">
    <property type="component" value="Unassembled WGS sequence"/>
</dbReference>
<organism evidence="3 4">
    <name type="scientific">Dioszegia hungarica</name>
    <dbReference type="NCBI Taxonomy" id="4972"/>
    <lineage>
        <taxon>Eukaryota</taxon>
        <taxon>Fungi</taxon>
        <taxon>Dikarya</taxon>
        <taxon>Basidiomycota</taxon>
        <taxon>Agaricomycotina</taxon>
        <taxon>Tremellomycetes</taxon>
        <taxon>Tremellales</taxon>
        <taxon>Bulleribasidiaceae</taxon>
        <taxon>Dioszegia</taxon>
    </lineage>
</organism>
<sequence length="649" mass="69696">MQRDAVETIFTTLSGQPLRVWLDPTLPSSPDLRPLLISHGASISDSHIAADVNILVIHPTSKEAFDEYCNPVWLTMSQRLRYQRLVRTGAVDGGLRRKVMVSEEWVKMSVEAGRVLGEEDDWGGCRKGGPPAATADKPAATTFMPRPAENGQAQLAPPTPCRIGAPAPTQPRAFGTPPAAVLGNGVKRKRDVEDTAAEPRIVEQTAQPSSQALKVLSLSTVKSAPARPSLAAGRSHTGSPAGPHRLPDTSRAPTPLIPSTVPSAPLGPSAHRNIPPSVPSGPTVASTDPSAPKVPQEAQSSAIPPHPPSASASLDPSYTPTPVAPSEGRSLSIGGAQGKTSSKWQSAQKTVPRILNGYSIYVTGNRAGRKHTVSNIVKSGGQQVSKVQHASHALLEPRAGARLDELKQLVATAASNGTWCVSFDWIEHSWNAGRLLPEREYVYEGGTPPQHLGPAGPRTYMTVAEREALFELVQQQAARPGMTLDIALREAWKGHGIYTLEKYKSFYNQWINKKASGQLAIMIRTAHPLGLVNGKGEMDVARYLHLNLNGYSVEICLAMYRNWLNCAPPFDTPEENHPLLSQRGFILQHVDAIRRGVSVEVISVHMAANLYALCPDPAAWQVAIGICLRGIPPNVVPEDVGQFTQPSAP</sequence>
<evidence type="ECO:0000256" key="1">
    <source>
        <dbReference type="SAM" id="MobiDB-lite"/>
    </source>
</evidence>
<evidence type="ECO:0000259" key="2">
    <source>
        <dbReference type="PROSITE" id="PS50172"/>
    </source>
</evidence>
<feature type="region of interest" description="Disordered" evidence="1">
    <location>
        <begin position="121"/>
        <end position="154"/>
    </location>
</feature>
<feature type="region of interest" description="Disordered" evidence="1">
    <location>
        <begin position="169"/>
        <end position="192"/>
    </location>
</feature>
<dbReference type="SUPFAM" id="SSF52113">
    <property type="entry name" value="BRCT domain"/>
    <property type="match status" value="1"/>
</dbReference>
<accession>A0AA38HF91</accession>
<dbReference type="InterPro" id="IPR036420">
    <property type="entry name" value="BRCT_dom_sf"/>
</dbReference>
<dbReference type="GeneID" id="77730960"/>
<comment type="caution">
    <text evidence="3">The sequence shown here is derived from an EMBL/GenBank/DDBJ whole genome shotgun (WGS) entry which is preliminary data.</text>
</comment>
<name>A0AA38HF91_9TREE</name>
<feature type="domain" description="BRCT" evidence="2">
    <location>
        <begin position="31"/>
        <end position="120"/>
    </location>
</feature>
<feature type="compositionally biased region" description="Low complexity" evidence="1">
    <location>
        <begin position="298"/>
        <end position="317"/>
    </location>
</feature>
<dbReference type="RefSeq" id="XP_052948649.1">
    <property type="nucleotide sequence ID" value="XM_053091755.1"/>
</dbReference>
<keyword evidence="4" id="KW-1185">Reference proteome</keyword>
<evidence type="ECO:0000313" key="3">
    <source>
        <dbReference type="EMBL" id="KAI9638872.1"/>
    </source>
</evidence>
<feature type="compositionally biased region" description="Low complexity" evidence="1">
    <location>
        <begin position="130"/>
        <end position="142"/>
    </location>
</feature>
<dbReference type="Gene3D" id="3.40.50.10190">
    <property type="entry name" value="BRCT domain"/>
    <property type="match status" value="1"/>
</dbReference>
<dbReference type="SMART" id="SM00292">
    <property type="entry name" value="BRCT"/>
    <property type="match status" value="1"/>
</dbReference>
<dbReference type="PROSITE" id="PS50172">
    <property type="entry name" value="BRCT"/>
    <property type="match status" value="2"/>
</dbReference>
<evidence type="ECO:0000313" key="4">
    <source>
        <dbReference type="Proteomes" id="UP001164286"/>
    </source>
</evidence>
<dbReference type="AlphaFoldDB" id="A0AA38HF91"/>
<proteinExistence type="predicted"/>
<feature type="domain" description="BRCT" evidence="2">
    <location>
        <begin position="350"/>
        <end position="443"/>
    </location>
</feature>
<feature type="compositionally biased region" description="Polar residues" evidence="1">
    <location>
        <begin position="338"/>
        <end position="348"/>
    </location>
</feature>